<keyword evidence="3" id="KW-1185">Reference proteome</keyword>
<dbReference type="Proteomes" id="UP000001070">
    <property type="component" value="Unassembled WGS sequence"/>
</dbReference>
<proteinExistence type="predicted"/>
<dbReference type="KEGG" id="dgr:6568407"/>
<accession>B4JV29</accession>
<dbReference type="AlphaFoldDB" id="B4JV29"/>
<name>B4JV29_DROGR</name>
<feature type="chain" id="PRO_5002813008" evidence="1">
    <location>
        <begin position="20"/>
        <end position="157"/>
    </location>
</feature>
<dbReference type="FunCoup" id="B4JV29">
    <property type="interactions" value="4"/>
</dbReference>
<dbReference type="OrthoDB" id="8023940at2759"/>
<dbReference type="EMBL" id="CH916374">
    <property type="protein sequence ID" value="EDV91349.1"/>
    <property type="molecule type" value="Genomic_DNA"/>
</dbReference>
<sequence length="157" mass="16199">MKFAIVLLVASIACINAQAFGPFAGGNPFAAAYNPYLNGVFGGGAAGLAGPSGAAAPALPSSSFGGFSVSVFFQSVVLQKEADRQLNQVNFPADLADRIQTVLDNSQVGFANCDTATLPWMQIRCVKPAVTAAKDQLKAIDDEWKARQAASTAASTV</sequence>
<dbReference type="HOGENOM" id="CLU_1604485_0_0_1"/>
<evidence type="ECO:0000313" key="2">
    <source>
        <dbReference type="EMBL" id="EDV91349.1"/>
    </source>
</evidence>
<dbReference type="eggNOG" id="ENOG502T92I">
    <property type="taxonomic scope" value="Eukaryota"/>
</dbReference>
<dbReference type="InParanoid" id="B4JV29"/>
<evidence type="ECO:0000256" key="1">
    <source>
        <dbReference type="SAM" id="SignalP"/>
    </source>
</evidence>
<feature type="signal peptide" evidence="1">
    <location>
        <begin position="1"/>
        <end position="19"/>
    </location>
</feature>
<dbReference type="STRING" id="7222.B4JV29"/>
<keyword evidence="1" id="KW-0732">Signal</keyword>
<dbReference type="OMA" id="CINAQAF"/>
<gene>
    <name evidence="2" type="primary">Dgri\GH17390</name>
    <name evidence="2" type="ORF">Dgri_GH17390</name>
</gene>
<protein>
    <submittedName>
        <fullName evidence="2">GH17390</fullName>
    </submittedName>
</protein>
<reference evidence="2 3" key="1">
    <citation type="journal article" date="2007" name="Nature">
        <title>Evolution of genes and genomes on the Drosophila phylogeny.</title>
        <authorList>
            <consortium name="Drosophila 12 Genomes Consortium"/>
            <person name="Clark A.G."/>
            <person name="Eisen M.B."/>
            <person name="Smith D.R."/>
            <person name="Bergman C.M."/>
            <person name="Oliver B."/>
            <person name="Markow T.A."/>
            <person name="Kaufman T.C."/>
            <person name="Kellis M."/>
            <person name="Gelbart W."/>
            <person name="Iyer V.N."/>
            <person name="Pollard D.A."/>
            <person name="Sackton T.B."/>
            <person name="Larracuente A.M."/>
            <person name="Singh N.D."/>
            <person name="Abad J.P."/>
            <person name="Abt D.N."/>
            <person name="Adryan B."/>
            <person name="Aguade M."/>
            <person name="Akashi H."/>
            <person name="Anderson W.W."/>
            <person name="Aquadro C.F."/>
            <person name="Ardell D.H."/>
            <person name="Arguello R."/>
            <person name="Artieri C.G."/>
            <person name="Barbash D.A."/>
            <person name="Barker D."/>
            <person name="Barsanti P."/>
            <person name="Batterham P."/>
            <person name="Batzoglou S."/>
            <person name="Begun D."/>
            <person name="Bhutkar A."/>
            <person name="Blanco E."/>
            <person name="Bosak S.A."/>
            <person name="Bradley R.K."/>
            <person name="Brand A.D."/>
            <person name="Brent M.R."/>
            <person name="Brooks A.N."/>
            <person name="Brown R.H."/>
            <person name="Butlin R.K."/>
            <person name="Caggese C."/>
            <person name="Calvi B.R."/>
            <person name="Bernardo de Carvalho A."/>
            <person name="Caspi A."/>
            <person name="Castrezana S."/>
            <person name="Celniker S.E."/>
            <person name="Chang J.L."/>
            <person name="Chapple C."/>
            <person name="Chatterji S."/>
            <person name="Chinwalla A."/>
            <person name="Civetta A."/>
            <person name="Clifton S.W."/>
            <person name="Comeron J.M."/>
            <person name="Costello J.C."/>
            <person name="Coyne J.A."/>
            <person name="Daub J."/>
            <person name="David R.G."/>
            <person name="Delcher A.L."/>
            <person name="Delehaunty K."/>
            <person name="Do C.B."/>
            <person name="Ebling H."/>
            <person name="Edwards K."/>
            <person name="Eickbush T."/>
            <person name="Evans J.D."/>
            <person name="Filipski A."/>
            <person name="Findeiss S."/>
            <person name="Freyhult E."/>
            <person name="Fulton L."/>
            <person name="Fulton R."/>
            <person name="Garcia A.C."/>
            <person name="Gardiner A."/>
            <person name="Garfield D.A."/>
            <person name="Garvin B.E."/>
            <person name="Gibson G."/>
            <person name="Gilbert D."/>
            <person name="Gnerre S."/>
            <person name="Godfrey J."/>
            <person name="Good R."/>
            <person name="Gotea V."/>
            <person name="Gravely B."/>
            <person name="Greenberg A.J."/>
            <person name="Griffiths-Jones S."/>
            <person name="Gross S."/>
            <person name="Guigo R."/>
            <person name="Gustafson E.A."/>
            <person name="Haerty W."/>
            <person name="Hahn M.W."/>
            <person name="Halligan D.L."/>
            <person name="Halpern A.L."/>
            <person name="Halter G.M."/>
            <person name="Han M.V."/>
            <person name="Heger A."/>
            <person name="Hillier L."/>
            <person name="Hinrichs A.S."/>
            <person name="Holmes I."/>
            <person name="Hoskins R.A."/>
            <person name="Hubisz M.J."/>
            <person name="Hultmark D."/>
            <person name="Huntley M.A."/>
            <person name="Jaffe D.B."/>
            <person name="Jagadeeshan S."/>
            <person name="Jeck W.R."/>
            <person name="Johnson J."/>
            <person name="Jones C.D."/>
            <person name="Jordan W.C."/>
            <person name="Karpen G.H."/>
            <person name="Kataoka E."/>
            <person name="Keightley P.D."/>
            <person name="Kheradpour P."/>
            <person name="Kirkness E.F."/>
            <person name="Koerich L.B."/>
            <person name="Kristiansen K."/>
            <person name="Kudrna D."/>
            <person name="Kulathinal R.J."/>
            <person name="Kumar S."/>
            <person name="Kwok R."/>
            <person name="Lander E."/>
            <person name="Langley C.H."/>
            <person name="Lapoint R."/>
            <person name="Lazzaro B.P."/>
            <person name="Lee S.J."/>
            <person name="Levesque L."/>
            <person name="Li R."/>
            <person name="Lin C.F."/>
            <person name="Lin M.F."/>
            <person name="Lindblad-Toh K."/>
            <person name="Llopart A."/>
            <person name="Long M."/>
            <person name="Low L."/>
            <person name="Lozovsky E."/>
            <person name="Lu J."/>
            <person name="Luo M."/>
            <person name="Machado C.A."/>
            <person name="Makalowski W."/>
            <person name="Marzo M."/>
            <person name="Matsuda M."/>
            <person name="Matzkin L."/>
            <person name="McAllister B."/>
            <person name="McBride C.S."/>
            <person name="McKernan B."/>
            <person name="McKernan K."/>
            <person name="Mendez-Lago M."/>
            <person name="Minx P."/>
            <person name="Mollenhauer M.U."/>
            <person name="Montooth K."/>
            <person name="Mount S.M."/>
            <person name="Mu X."/>
            <person name="Myers E."/>
            <person name="Negre B."/>
            <person name="Newfeld S."/>
            <person name="Nielsen R."/>
            <person name="Noor M.A."/>
            <person name="O'Grady P."/>
            <person name="Pachter L."/>
            <person name="Papaceit M."/>
            <person name="Parisi M.J."/>
            <person name="Parisi M."/>
            <person name="Parts L."/>
            <person name="Pedersen J.S."/>
            <person name="Pesole G."/>
            <person name="Phillippy A.M."/>
            <person name="Ponting C.P."/>
            <person name="Pop M."/>
            <person name="Porcelli D."/>
            <person name="Powell J.R."/>
            <person name="Prohaska S."/>
            <person name="Pruitt K."/>
            <person name="Puig M."/>
            <person name="Quesneville H."/>
            <person name="Ram K.R."/>
            <person name="Rand D."/>
            <person name="Rasmussen M.D."/>
            <person name="Reed L.K."/>
            <person name="Reenan R."/>
            <person name="Reily A."/>
            <person name="Remington K.A."/>
            <person name="Rieger T.T."/>
            <person name="Ritchie M.G."/>
            <person name="Robin C."/>
            <person name="Rogers Y.H."/>
            <person name="Rohde C."/>
            <person name="Rozas J."/>
            <person name="Rubenfield M.J."/>
            <person name="Ruiz A."/>
            <person name="Russo S."/>
            <person name="Salzberg S.L."/>
            <person name="Sanchez-Gracia A."/>
            <person name="Saranga D.J."/>
            <person name="Sato H."/>
            <person name="Schaeffer S.W."/>
            <person name="Schatz M.C."/>
            <person name="Schlenke T."/>
            <person name="Schwartz R."/>
            <person name="Segarra C."/>
            <person name="Singh R.S."/>
            <person name="Sirot L."/>
            <person name="Sirota M."/>
            <person name="Sisneros N.B."/>
            <person name="Smith C.D."/>
            <person name="Smith T.F."/>
            <person name="Spieth J."/>
            <person name="Stage D.E."/>
            <person name="Stark A."/>
            <person name="Stephan W."/>
            <person name="Strausberg R.L."/>
            <person name="Strempel S."/>
            <person name="Sturgill D."/>
            <person name="Sutton G."/>
            <person name="Sutton G.G."/>
            <person name="Tao W."/>
            <person name="Teichmann S."/>
            <person name="Tobari Y.N."/>
            <person name="Tomimura Y."/>
            <person name="Tsolas J.M."/>
            <person name="Valente V.L."/>
            <person name="Venter E."/>
            <person name="Venter J.C."/>
            <person name="Vicario S."/>
            <person name="Vieira F.G."/>
            <person name="Vilella A.J."/>
            <person name="Villasante A."/>
            <person name="Walenz B."/>
            <person name="Wang J."/>
            <person name="Wasserman M."/>
            <person name="Watts T."/>
            <person name="Wilson D."/>
            <person name="Wilson R.K."/>
            <person name="Wing R.A."/>
            <person name="Wolfner M.F."/>
            <person name="Wong A."/>
            <person name="Wong G.K."/>
            <person name="Wu C.I."/>
            <person name="Wu G."/>
            <person name="Yamamoto D."/>
            <person name="Yang H.P."/>
            <person name="Yang S.P."/>
            <person name="Yorke J.A."/>
            <person name="Yoshida K."/>
            <person name="Zdobnov E."/>
            <person name="Zhang P."/>
            <person name="Zhang Y."/>
            <person name="Zimin A.V."/>
            <person name="Baldwin J."/>
            <person name="Abdouelleil A."/>
            <person name="Abdulkadir J."/>
            <person name="Abebe A."/>
            <person name="Abera B."/>
            <person name="Abreu J."/>
            <person name="Acer S.C."/>
            <person name="Aftuck L."/>
            <person name="Alexander A."/>
            <person name="An P."/>
            <person name="Anderson E."/>
            <person name="Anderson S."/>
            <person name="Arachi H."/>
            <person name="Azer M."/>
            <person name="Bachantsang P."/>
            <person name="Barry A."/>
            <person name="Bayul T."/>
            <person name="Berlin A."/>
            <person name="Bessette D."/>
            <person name="Bloom T."/>
            <person name="Blye J."/>
            <person name="Boguslavskiy L."/>
            <person name="Bonnet C."/>
            <person name="Boukhgalter B."/>
            <person name="Bourzgui I."/>
            <person name="Brown A."/>
            <person name="Cahill P."/>
            <person name="Channer S."/>
            <person name="Cheshatsang Y."/>
            <person name="Chuda L."/>
            <person name="Citroen M."/>
            <person name="Collymore A."/>
            <person name="Cooke P."/>
            <person name="Costello M."/>
            <person name="D'Aco K."/>
            <person name="Daza R."/>
            <person name="De Haan G."/>
            <person name="DeGray S."/>
            <person name="DeMaso C."/>
            <person name="Dhargay N."/>
            <person name="Dooley K."/>
            <person name="Dooley E."/>
            <person name="Doricent M."/>
            <person name="Dorje P."/>
            <person name="Dorjee K."/>
            <person name="Dupes A."/>
            <person name="Elong R."/>
            <person name="Falk J."/>
            <person name="Farina A."/>
            <person name="Faro S."/>
            <person name="Ferguson D."/>
            <person name="Fisher S."/>
            <person name="Foley C.D."/>
            <person name="Franke A."/>
            <person name="Friedrich D."/>
            <person name="Gadbois L."/>
            <person name="Gearin G."/>
            <person name="Gearin C.R."/>
            <person name="Giannoukos G."/>
            <person name="Goode T."/>
            <person name="Graham J."/>
            <person name="Grandbois E."/>
            <person name="Grewal S."/>
            <person name="Gyaltsen K."/>
            <person name="Hafez N."/>
            <person name="Hagos B."/>
            <person name="Hall J."/>
            <person name="Henson C."/>
            <person name="Hollinger A."/>
            <person name="Honan T."/>
            <person name="Huard M.D."/>
            <person name="Hughes L."/>
            <person name="Hurhula B."/>
            <person name="Husby M.E."/>
            <person name="Kamat A."/>
            <person name="Kanga B."/>
            <person name="Kashin S."/>
            <person name="Khazanovich D."/>
            <person name="Kisner P."/>
            <person name="Lance K."/>
            <person name="Lara M."/>
            <person name="Lee W."/>
            <person name="Lennon N."/>
            <person name="Letendre F."/>
            <person name="LeVine R."/>
            <person name="Lipovsky A."/>
            <person name="Liu X."/>
            <person name="Liu J."/>
            <person name="Liu S."/>
            <person name="Lokyitsang T."/>
            <person name="Lokyitsang Y."/>
            <person name="Lubonja R."/>
            <person name="Lui A."/>
            <person name="MacDonald P."/>
            <person name="Magnisalis V."/>
            <person name="Maru K."/>
            <person name="Matthews C."/>
            <person name="McCusker W."/>
            <person name="McDonough S."/>
            <person name="Mehta T."/>
            <person name="Meldrim J."/>
            <person name="Meneus L."/>
            <person name="Mihai O."/>
            <person name="Mihalev A."/>
            <person name="Mihova T."/>
            <person name="Mittelman R."/>
            <person name="Mlenga V."/>
            <person name="Montmayeur A."/>
            <person name="Mulrain L."/>
            <person name="Navidi A."/>
            <person name="Naylor J."/>
            <person name="Negash T."/>
            <person name="Nguyen T."/>
            <person name="Nguyen N."/>
            <person name="Nicol R."/>
            <person name="Norbu C."/>
            <person name="Norbu N."/>
            <person name="Novod N."/>
            <person name="O'Neill B."/>
            <person name="Osman S."/>
            <person name="Markiewicz E."/>
            <person name="Oyono O.L."/>
            <person name="Patti C."/>
            <person name="Phunkhang P."/>
            <person name="Pierre F."/>
            <person name="Priest M."/>
            <person name="Raghuraman S."/>
            <person name="Rege F."/>
            <person name="Reyes R."/>
            <person name="Rise C."/>
            <person name="Rogov P."/>
            <person name="Ross K."/>
            <person name="Ryan E."/>
            <person name="Settipalli S."/>
            <person name="Shea T."/>
            <person name="Sherpa N."/>
            <person name="Shi L."/>
            <person name="Shih D."/>
            <person name="Sparrow T."/>
            <person name="Spaulding J."/>
            <person name="Stalker J."/>
            <person name="Stange-Thomann N."/>
            <person name="Stavropoulos S."/>
            <person name="Stone C."/>
            <person name="Strader C."/>
            <person name="Tesfaye S."/>
            <person name="Thomson T."/>
            <person name="Thoulutsang Y."/>
            <person name="Thoulutsang D."/>
            <person name="Topham K."/>
            <person name="Topping I."/>
            <person name="Tsamla T."/>
            <person name="Vassiliev H."/>
            <person name="Vo A."/>
            <person name="Wangchuk T."/>
            <person name="Wangdi T."/>
            <person name="Weiand M."/>
            <person name="Wilkinson J."/>
            <person name="Wilson A."/>
            <person name="Yadav S."/>
            <person name="Young G."/>
            <person name="Yu Q."/>
            <person name="Zembek L."/>
            <person name="Zhong D."/>
            <person name="Zimmer A."/>
            <person name="Zwirko Z."/>
            <person name="Jaffe D.B."/>
            <person name="Alvarez P."/>
            <person name="Brockman W."/>
            <person name="Butler J."/>
            <person name="Chin C."/>
            <person name="Gnerre S."/>
            <person name="Grabherr M."/>
            <person name="Kleber M."/>
            <person name="Mauceli E."/>
            <person name="MacCallum I."/>
        </authorList>
    </citation>
    <scope>NUCLEOTIDE SEQUENCE [LARGE SCALE GENOMIC DNA]</scope>
    <source>
        <strain evidence="3">Tucson 15287-2541.00</strain>
    </source>
</reference>
<evidence type="ECO:0000313" key="3">
    <source>
        <dbReference type="Proteomes" id="UP000001070"/>
    </source>
</evidence>
<organism evidence="3">
    <name type="scientific">Drosophila grimshawi</name>
    <name type="common">Hawaiian fruit fly</name>
    <name type="synonym">Idiomyia grimshawi</name>
    <dbReference type="NCBI Taxonomy" id="7222"/>
    <lineage>
        <taxon>Eukaryota</taxon>
        <taxon>Metazoa</taxon>
        <taxon>Ecdysozoa</taxon>
        <taxon>Arthropoda</taxon>
        <taxon>Hexapoda</taxon>
        <taxon>Insecta</taxon>
        <taxon>Pterygota</taxon>
        <taxon>Neoptera</taxon>
        <taxon>Endopterygota</taxon>
        <taxon>Diptera</taxon>
        <taxon>Brachycera</taxon>
        <taxon>Muscomorpha</taxon>
        <taxon>Ephydroidea</taxon>
        <taxon>Drosophilidae</taxon>
        <taxon>Drosophila</taxon>
        <taxon>Hawaiian Drosophila</taxon>
    </lineage>
</organism>
<dbReference type="PhylomeDB" id="B4JV29"/>